<dbReference type="Gene3D" id="3.40.50.1820">
    <property type="entry name" value="alpha/beta hydrolase"/>
    <property type="match status" value="1"/>
</dbReference>
<keyword evidence="3" id="KW-1185">Reference proteome</keyword>
<sequence length="291" mass="30759">MRRGYLDLADGQVHLRECGAGETLVLLLHQTAASSVMFEKFAGELATGELGRTHRFVALDTPGFGMSYRPAGPYDVADWARVVLEAADVLGADSFHLLGHHTGAAIAIAVAAAAPERVSSLAMIGPLVLSAAERAEWEASVTGLVVDEAGSHLATVWRQVATIDGDPLAYPPDLALRQRETVDKLAAGERWHEAYLTVFRTDLGAQLASTTCPAVLFSGVADVLHPYAAATLATRSDIEFHELAAGAYLLDQQPALVSGPYARFLQRVASVPRRVAPADSPAPFGGSHAVS</sequence>
<gene>
    <name evidence="2" type="ORF">PA27867_1040</name>
</gene>
<dbReference type="InterPro" id="IPR029058">
    <property type="entry name" value="AB_hydrolase_fold"/>
</dbReference>
<name>A0A1B1BHF7_9MICO</name>
<dbReference type="PRINTS" id="PR00111">
    <property type="entry name" value="ABHYDROLASE"/>
</dbReference>
<dbReference type="GO" id="GO:0016787">
    <property type="term" value="F:hydrolase activity"/>
    <property type="evidence" value="ECO:0007669"/>
    <property type="project" value="UniProtKB-KW"/>
</dbReference>
<evidence type="ECO:0000313" key="2">
    <source>
        <dbReference type="EMBL" id="ANP72007.1"/>
    </source>
</evidence>
<organism evidence="2 3">
    <name type="scientific">Cryobacterium arcticum</name>
    <dbReference type="NCBI Taxonomy" id="670052"/>
    <lineage>
        <taxon>Bacteria</taxon>
        <taxon>Bacillati</taxon>
        <taxon>Actinomycetota</taxon>
        <taxon>Actinomycetes</taxon>
        <taxon>Micrococcales</taxon>
        <taxon>Microbacteriaceae</taxon>
        <taxon>Cryobacterium</taxon>
    </lineage>
</organism>
<accession>A0A1B1BHF7</accession>
<dbReference type="KEGG" id="cart:PA27867_1040"/>
<dbReference type="OrthoDB" id="27092at2"/>
<dbReference type="PANTHER" id="PTHR43798">
    <property type="entry name" value="MONOACYLGLYCEROL LIPASE"/>
    <property type="match status" value="1"/>
</dbReference>
<dbReference type="RefSeq" id="WP_066594167.1">
    <property type="nucleotide sequence ID" value="NZ_CP016282.1"/>
</dbReference>
<evidence type="ECO:0000259" key="1">
    <source>
        <dbReference type="Pfam" id="PF00561"/>
    </source>
</evidence>
<keyword evidence="2" id="KW-0378">Hydrolase</keyword>
<dbReference type="SUPFAM" id="SSF53474">
    <property type="entry name" value="alpha/beta-Hydrolases"/>
    <property type="match status" value="1"/>
</dbReference>
<dbReference type="AlphaFoldDB" id="A0A1B1BHF7"/>
<protein>
    <submittedName>
        <fullName evidence="2">Alpha/beta hydrolase fold protein</fullName>
    </submittedName>
</protein>
<dbReference type="GO" id="GO:0016020">
    <property type="term" value="C:membrane"/>
    <property type="evidence" value="ECO:0007669"/>
    <property type="project" value="TreeGrafter"/>
</dbReference>
<dbReference type="Proteomes" id="UP000092582">
    <property type="component" value="Chromosome 1"/>
</dbReference>
<feature type="domain" description="AB hydrolase-1" evidence="1">
    <location>
        <begin position="24"/>
        <end position="130"/>
    </location>
</feature>
<dbReference type="Pfam" id="PF00561">
    <property type="entry name" value="Abhydrolase_1"/>
    <property type="match status" value="1"/>
</dbReference>
<reference evidence="2 3" key="1">
    <citation type="submission" date="2016-06" db="EMBL/GenBank/DDBJ databases">
        <title>Genome sequencing of Cryobacterium arcticum PAMC 27867.</title>
        <authorList>
            <person name="Lee J."/>
            <person name="Kim O.-S."/>
        </authorList>
    </citation>
    <scope>NUCLEOTIDE SEQUENCE [LARGE SCALE GENOMIC DNA]</scope>
    <source>
        <strain evidence="2 3">PAMC 27867</strain>
    </source>
</reference>
<dbReference type="InterPro" id="IPR000073">
    <property type="entry name" value="AB_hydrolase_1"/>
</dbReference>
<proteinExistence type="predicted"/>
<evidence type="ECO:0000313" key="3">
    <source>
        <dbReference type="Proteomes" id="UP000092582"/>
    </source>
</evidence>
<dbReference type="STRING" id="670052.PA27867_1040"/>
<dbReference type="PANTHER" id="PTHR43798:SF33">
    <property type="entry name" value="HYDROLASE, PUTATIVE (AFU_ORTHOLOGUE AFUA_2G14860)-RELATED"/>
    <property type="match status" value="1"/>
</dbReference>
<dbReference type="EMBL" id="CP016282">
    <property type="protein sequence ID" value="ANP72007.1"/>
    <property type="molecule type" value="Genomic_DNA"/>
</dbReference>
<dbReference type="InterPro" id="IPR050266">
    <property type="entry name" value="AB_hydrolase_sf"/>
</dbReference>